<dbReference type="SUPFAM" id="SSF53335">
    <property type="entry name" value="S-adenosyl-L-methionine-dependent methyltransferases"/>
    <property type="match status" value="1"/>
</dbReference>
<comment type="function">
    <text evidence="1">Specifically methylates the adenine in position 2030 of 23S rRNA.</text>
</comment>
<comment type="catalytic activity">
    <reaction evidence="1">
        <text>adenosine(2030) in 23S rRNA + S-adenosyl-L-methionine = N(6)-methyladenosine(2030) in 23S rRNA + S-adenosyl-L-homocysteine + H(+)</text>
        <dbReference type="Rhea" id="RHEA:43736"/>
        <dbReference type="Rhea" id="RHEA-COMP:10668"/>
        <dbReference type="Rhea" id="RHEA-COMP:10669"/>
        <dbReference type="ChEBI" id="CHEBI:15378"/>
        <dbReference type="ChEBI" id="CHEBI:57856"/>
        <dbReference type="ChEBI" id="CHEBI:59789"/>
        <dbReference type="ChEBI" id="CHEBI:74411"/>
        <dbReference type="ChEBI" id="CHEBI:74449"/>
        <dbReference type="EC" id="2.1.1.266"/>
    </reaction>
</comment>
<feature type="binding site" evidence="1">
    <location>
        <position position="117"/>
    </location>
    <ligand>
        <name>S-adenosyl-L-methionine</name>
        <dbReference type="ChEBI" id="CHEBI:59789"/>
    </ligand>
</feature>
<dbReference type="Gene3D" id="3.40.50.150">
    <property type="entry name" value="Vaccinia Virus protein VP39"/>
    <property type="match status" value="1"/>
</dbReference>
<keyword evidence="1" id="KW-0698">rRNA processing</keyword>
<gene>
    <name evidence="1 2" type="primary">rlmJ</name>
    <name evidence="2" type="ORF">NFI88_06125</name>
</gene>
<dbReference type="PANTHER" id="PTHR37426:SF1">
    <property type="entry name" value="RIBOSOMAL RNA LARGE SUBUNIT METHYLTRANSFERASE J"/>
    <property type="match status" value="1"/>
</dbReference>
<feature type="binding site" evidence="1">
    <location>
        <position position="175"/>
    </location>
    <ligand>
        <name>S-adenosyl-L-methionine</name>
        <dbReference type="ChEBI" id="CHEBI:59789"/>
    </ligand>
</feature>
<keyword evidence="3" id="KW-1185">Reference proteome</keyword>
<feature type="active site" description="Proton acceptor" evidence="1">
    <location>
        <position position="175"/>
    </location>
</feature>
<dbReference type="EMBL" id="JAMZEJ010000003">
    <property type="protein sequence ID" value="MCQ8240420.1"/>
    <property type="molecule type" value="Genomic_DNA"/>
</dbReference>
<keyword evidence="1" id="KW-0489">Methyltransferase</keyword>
<evidence type="ECO:0000313" key="3">
    <source>
        <dbReference type="Proteomes" id="UP001524547"/>
    </source>
</evidence>
<reference evidence="2 3" key="1">
    <citation type="submission" date="2022-06" db="EMBL/GenBank/DDBJ databases">
        <title>Rhizosaccharibacter gen. nov. sp. nov. KSS12, endophytic bacteria isolated from sugarcane.</title>
        <authorList>
            <person name="Pitiwittayakul N."/>
        </authorList>
    </citation>
    <scope>NUCLEOTIDE SEQUENCE [LARGE SCALE GENOMIC DNA]</scope>
    <source>
        <strain evidence="2 3">KSS12</strain>
    </source>
</reference>
<dbReference type="HAMAP" id="MF_00934">
    <property type="entry name" value="23SrRNA_methyltr_J"/>
    <property type="match status" value="1"/>
</dbReference>
<dbReference type="PANTHER" id="PTHR37426">
    <property type="entry name" value="RIBOSOMAL RNA LARGE SUBUNIT METHYLTRANSFERASE J"/>
    <property type="match status" value="1"/>
</dbReference>
<feature type="binding site" evidence="1">
    <location>
        <begin position="142"/>
        <end position="143"/>
    </location>
    <ligand>
        <name>S-adenosyl-L-methionine</name>
        <dbReference type="ChEBI" id="CHEBI:59789"/>
    </ligand>
</feature>
<dbReference type="Pfam" id="PF04378">
    <property type="entry name" value="RsmJ"/>
    <property type="match status" value="1"/>
</dbReference>
<feature type="binding site" evidence="1">
    <location>
        <position position="99"/>
    </location>
    <ligand>
        <name>S-adenosyl-L-methionine</name>
        <dbReference type="ChEBI" id="CHEBI:59789"/>
    </ligand>
</feature>
<evidence type="ECO:0000256" key="1">
    <source>
        <dbReference type="HAMAP-Rule" id="MF_00934"/>
    </source>
</evidence>
<dbReference type="InterPro" id="IPR007473">
    <property type="entry name" value="RlmJ"/>
</dbReference>
<comment type="similarity">
    <text evidence="1">Belongs to the RlmJ family.</text>
</comment>
<sequence length="295" mass="32080">MNYRHAFHAGNFADCMKHALLVWMLRALQRKPAPLFVLDTHAGIGRYDLRGAEAERTGEWREGIGRLLDRPADPGDPLSAYVGLVRNYMAGDMPSYPGSPVLAQSLLRPQDRLACCELHPADHATLEATLDRDRRAAAHHRDGYDAIRALLPPAARAAAPGQPAAPIRRGLVLIDPPFETANEFERLEQAVRDARRRFNTGIVAAWYPIKHRAPARTFLDNLAAAGEPDLVAAELLLRPPLDPQRLNGCGLLVAAPPFGFEEAARDILAALATALGDGEAVAEVRRVTPEGGAAR</sequence>
<accession>A0ABT1VYG4</accession>
<keyword evidence="1" id="KW-0694">RNA-binding</keyword>
<dbReference type="Proteomes" id="UP001524547">
    <property type="component" value="Unassembled WGS sequence"/>
</dbReference>
<feature type="site" description="Interaction with substrate rRNA" evidence="1">
    <location>
        <position position="3"/>
    </location>
</feature>
<dbReference type="RefSeq" id="WP_422919141.1">
    <property type="nucleotide sequence ID" value="NZ_JAMZEJ010000003.1"/>
</dbReference>
<dbReference type="EC" id="2.1.1.266" evidence="1"/>
<comment type="subunit">
    <text evidence="1">Monomer.</text>
</comment>
<protein>
    <recommendedName>
        <fullName evidence="1">Ribosomal RNA large subunit methyltransferase J</fullName>
        <ecNumber evidence="1">2.1.1.266</ecNumber>
    </recommendedName>
    <alternativeName>
        <fullName evidence="1">23S rRNA (adenine(2030)-N6)-methyltransferase</fullName>
    </alternativeName>
    <alternativeName>
        <fullName evidence="1">23S rRNA m6A2030 methyltransferase</fullName>
    </alternativeName>
</protein>
<keyword evidence="1" id="KW-0949">S-adenosyl-L-methionine</keyword>
<organism evidence="2 3">
    <name type="scientific">Rhizosaccharibacter radicis</name>
    <dbReference type="NCBI Taxonomy" id="2782605"/>
    <lineage>
        <taxon>Bacteria</taxon>
        <taxon>Pseudomonadati</taxon>
        <taxon>Pseudomonadota</taxon>
        <taxon>Alphaproteobacteria</taxon>
        <taxon>Acetobacterales</taxon>
        <taxon>Acetobacteraceae</taxon>
        <taxon>Rhizosaccharibacter</taxon>
    </lineage>
</organism>
<keyword evidence="1" id="KW-0808">Transferase</keyword>
<dbReference type="InterPro" id="IPR029063">
    <property type="entry name" value="SAM-dependent_MTases_sf"/>
</dbReference>
<feature type="binding site" evidence="1">
    <location>
        <position position="41"/>
    </location>
    <ligand>
        <name>S-adenosyl-L-methionine</name>
        <dbReference type="ChEBI" id="CHEBI:59789"/>
    </ligand>
</feature>
<comment type="caution">
    <text evidence="2">The sequence shown here is derived from an EMBL/GenBank/DDBJ whole genome shotgun (WGS) entry which is preliminary data.</text>
</comment>
<name>A0ABT1VYG4_9PROT</name>
<proteinExistence type="inferred from homology"/>
<evidence type="ECO:0000313" key="2">
    <source>
        <dbReference type="EMBL" id="MCQ8240420.1"/>
    </source>
</evidence>
<feature type="binding site" evidence="1">
    <location>
        <position position="18"/>
    </location>
    <ligand>
        <name>S-adenosyl-L-methionine</name>
        <dbReference type="ChEBI" id="CHEBI:59789"/>
    </ligand>
</feature>